<evidence type="ECO:0000256" key="1">
    <source>
        <dbReference type="ARBA" id="ARBA00008172"/>
    </source>
</evidence>
<dbReference type="NCBIfam" id="TIGR02116">
    <property type="entry name" value="toxin_Txe_YoeB"/>
    <property type="match status" value="1"/>
</dbReference>
<dbReference type="InterPro" id="IPR035093">
    <property type="entry name" value="RelE/ParE_toxin_dom_sf"/>
</dbReference>
<dbReference type="EMBL" id="JBHSBY010000142">
    <property type="protein sequence ID" value="MFC4198747.1"/>
    <property type="molecule type" value="Genomic_DNA"/>
</dbReference>
<dbReference type="Gene3D" id="3.30.2310.20">
    <property type="entry name" value="RelE-like"/>
    <property type="match status" value="1"/>
</dbReference>
<keyword evidence="5" id="KW-0378">Hydrolase</keyword>
<dbReference type="SUPFAM" id="SSF143011">
    <property type="entry name" value="RelE-like"/>
    <property type="match status" value="1"/>
</dbReference>
<keyword evidence="2" id="KW-1277">Toxin-antitoxin system</keyword>
<comment type="similarity">
    <text evidence="1">Belongs to the YoeB family.</text>
</comment>
<evidence type="ECO:0000313" key="8">
    <source>
        <dbReference type="Proteomes" id="UP001595792"/>
    </source>
</evidence>
<gene>
    <name evidence="7" type="ORF">ACFOUY_18720</name>
</gene>
<dbReference type="InterPro" id="IPR009614">
    <property type="entry name" value="YoeB_toxin"/>
</dbReference>
<name>A0ABV8NTD7_9SPHI</name>
<accession>A0ABV8NTD7</accession>
<sequence length="93" mass="10688">MGKYSVVLEKIAEKQIKSHFKSGDKASIKKINQIFEELKSNPYSGTGSPEALKYSLSNFWSRRINQKDRLIYKVEENIVTVFIISAMGHYSDK</sequence>
<keyword evidence="8" id="KW-1185">Reference proteome</keyword>
<evidence type="ECO:0000256" key="5">
    <source>
        <dbReference type="ARBA" id="ARBA00022801"/>
    </source>
</evidence>
<keyword evidence="3" id="KW-0540">Nuclease</keyword>
<evidence type="ECO:0000256" key="4">
    <source>
        <dbReference type="ARBA" id="ARBA00022759"/>
    </source>
</evidence>
<dbReference type="RefSeq" id="WP_378962789.1">
    <property type="nucleotide sequence ID" value="NZ_JBHRXC010000016.1"/>
</dbReference>
<evidence type="ECO:0000313" key="7">
    <source>
        <dbReference type="EMBL" id="MFC4198747.1"/>
    </source>
</evidence>
<comment type="caution">
    <text evidence="7">The sequence shown here is derived from an EMBL/GenBank/DDBJ whole genome shotgun (WGS) entry which is preliminary data.</text>
</comment>
<proteinExistence type="inferred from homology"/>
<protein>
    <recommendedName>
        <fullName evidence="6">Putative mRNA interferase YoeB</fullName>
    </recommendedName>
</protein>
<evidence type="ECO:0000256" key="2">
    <source>
        <dbReference type="ARBA" id="ARBA00022649"/>
    </source>
</evidence>
<dbReference type="Pfam" id="PF06769">
    <property type="entry name" value="YoeB_toxin"/>
    <property type="match status" value="1"/>
</dbReference>
<keyword evidence="4" id="KW-0255">Endonuclease</keyword>
<evidence type="ECO:0000256" key="3">
    <source>
        <dbReference type="ARBA" id="ARBA00022722"/>
    </source>
</evidence>
<evidence type="ECO:0000256" key="6">
    <source>
        <dbReference type="ARBA" id="ARBA00030388"/>
    </source>
</evidence>
<dbReference type="Proteomes" id="UP001595792">
    <property type="component" value="Unassembled WGS sequence"/>
</dbReference>
<dbReference type="PANTHER" id="PTHR38039:SF1">
    <property type="entry name" value="TOXIN YOEB"/>
    <property type="match status" value="1"/>
</dbReference>
<organism evidence="7 8">
    <name type="scientific">Pedobacter jamesrossensis</name>
    <dbReference type="NCBI Taxonomy" id="1908238"/>
    <lineage>
        <taxon>Bacteria</taxon>
        <taxon>Pseudomonadati</taxon>
        <taxon>Bacteroidota</taxon>
        <taxon>Sphingobacteriia</taxon>
        <taxon>Sphingobacteriales</taxon>
        <taxon>Sphingobacteriaceae</taxon>
        <taxon>Pedobacter</taxon>
    </lineage>
</organism>
<dbReference type="PANTHER" id="PTHR38039">
    <property type="entry name" value="TOXIN YOEB"/>
    <property type="match status" value="1"/>
</dbReference>
<reference evidence="8" key="1">
    <citation type="journal article" date="2019" name="Int. J. Syst. Evol. Microbiol.">
        <title>The Global Catalogue of Microorganisms (GCM) 10K type strain sequencing project: providing services to taxonomists for standard genome sequencing and annotation.</title>
        <authorList>
            <consortium name="The Broad Institute Genomics Platform"/>
            <consortium name="The Broad Institute Genome Sequencing Center for Infectious Disease"/>
            <person name="Wu L."/>
            <person name="Ma J."/>
        </authorList>
    </citation>
    <scope>NUCLEOTIDE SEQUENCE [LARGE SCALE GENOMIC DNA]</scope>
    <source>
        <strain evidence="8">CCM 8689</strain>
    </source>
</reference>